<dbReference type="InterPro" id="IPR009734">
    <property type="entry name" value="Myoviridae_GpU"/>
</dbReference>
<dbReference type="EMBL" id="JAGGKS010000008">
    <property type="protein sequence ID" value="MBP1926841.1"/>
    <property type="molecule type" value="Genomic_DNA"/>
</dbReference>
<organism evidence="1 2">
    <name type="scientific">Sedimentibacter acidaminivorans</name>
    <dbReference type="NCBI Taxonomy" id="913099"/>
    <lineage>
        <taxon>Bacteria</taxon>
        <taxon>Bacillati</taxon>
        <taxon>Bacillota</taxon>
        <taxon>Tissierellia</taxon>
        <taxon>Sedimentibacter</taxon>
    </lineage>
</organism>
<reference evidence="1 2" key="1">
    <citation type="submission" date="2021-03" db="EMBL/GenBank/DDBJ databases">
        <title>Genomic Encyclopedia of Type Strains, Phase IV (KMG-IV): sequencing the most valuable type-strain genomes for metagenomic binning, comparative biology and taxonomic classification.</title>
        <authorList>
            <person name="Goeker M."/>
        </authorList>
    </citation>
    <scope>NUCLEOTIDE SEQUENCE [LARGE SCALE GENOMIC DNA]</scope>
    <source>
        <strain evidence="1 2">DSM 24004</strain>
    </source>
</reference>
<protein>
    <recommendedName>
        <fullName evidence="3">Phage P2 GpU</fullName>
    </recommendedName>
</protein>
<gene>
    <name evidence="1" type="ORF">J2Z76_002711</name>
</gene>
<proteinExistence type="predicted"/>
<sequence length="176" mass="20050">MKLCEFGGKIFTVSSNRIYTFDNLERSSELSIEEQELEGNKPSTYIKGPGLDKINFTIHFSSSSKLNIRDEIESWIRLKDNCKPHYIIIGEKIYGGNKYLLTNVSITEQEILYSGDISKANVKLDFVEYVRPGNKEVATSTSNESKAAEKRENENCTQAQLKMIEMLEDENFSGNE</sequence>
<comment type="caution">
    <text evidence="1">The sequence shown here is derived from an EMBL/GenBank/DDBJ whole genome shotgun (WGS) entry which is preliminary data.</text>
</comment>
<name>A0ABS4GGL8_9FIRM</name>
<dbReference type="Pfam" id="PF06995">
    <property type="entry name" value="Phage_P2_GpU"/>
    <property type="match status" value="1"/>
</dbReference>
<evidence type="ECO:0008006" key="3">
    <source>
        <dbReference type="Google" id="ProtNLM"/>
    </source>
</evidence>
<keyword evidence="2" id="KW-1185">Reference proteome</keyword>
<evidence type="ECO:0000313" key="1">
    <source>
        <dbReference type="EMBL" id="MBP1926841.1"/>
    </source>
</evidence>
<accession>A0ABS4GGL8</accession>
<dbReference type="Proteomes" id="UP001519342">
    <property type="component" value="Unassembled WGS sequence"/>
</dbReference>
<evidence type="ECO:0000313" key="2">
    <source>
        <dbReference type="Proteomes" id="UP001519342"/>
    </source>
</evidence>
<dbReference type="RefSeq" id="WP_209512561.1">
    <property type="nucleotide sequence ID" value="NZ_JAGGKS010000008.1"/>
</dbReference>